<dbReference type="AlphaFoldDB" id="A0A537LMX6"/>
<dbReference type="GO" id="GO:0008962">
    <property type="term" value="F:phosphatidylglycerophosphatase activity"/>
    <property type="evidence" value="ECO:0007669"/>
    <property type="project" value="InterPro"/>
</dbReference>
<evidence type="ECO:0000313" key="1">
    <source>
        <dbReference type="EMBL" id="TMJ09300.1"/>
    </source>
</evidence>
<dbReference type="InterPro" id="IPR027706">
    <property type="entry name" value="PGP_Pase"/>
</dbReference>
<dbReference type="InterPro" id="IPR006549">
    <property type="entry name" value="HAD-SF_hydro_IIIA"/>
</dbReference>
<proteinExistence type="predicted"/>
<dbReference type="InterPro" id="IPR023214">
    <property type="entry name" value="HAD_sf"/>
</dbReference>
<dbReference type="NCBIfam" id="TIGR01662">
    <property type="entry name" value="HAD-SF-IIIA"/>
    <property type="match status" value="1"/>
</dbReference>
<dbReference type="SUPFAM" id="SSF56784">
    <property type="entry name" value="HAD-like"/>
    <property type="match status" value="1"/>
</dbReference>
<evidence type="ECO:0000313" key="2">
    <source>
        <dbReference type="Proteomes" id="UP000320393"/>
    </source>
</evidence>
<accession>A0A537LMX6</accession>
<dbReference type="Proteomes" id="UP000320393">
    <property type="component" value="Unassembled WGS sequence"/>
</dbReference>
<organism evidence="1 2">
    <name type="scientific">Candidatus Segetimicrobium genomatis</name>
    <dbReference type="NCBI Taxonomy" id="2569760"/>
    <lineage>
        <taxon>Bacteria</taxon>
        <taxon>Bacillati</taxon>
        <taxon>Candidatus Sysuimicrobiota</taxon>
        <taxon>Candidatus Sysuimicrobiia</taxon>
        <taxon>Candidatus Sysuimicrobiales</taxon>
        <taxon>Candidatus Segetimicrobiaceae</taxon>
        <taxon>Candidatus Segetimicrobium</taxon>
    </lineage>
</organism>
<gene>
    <name evidence="1" type="ORF">E6H02_09170</name>
</gene>
<reference evidence="1 2" key="1">
    <citation type="journal article" date="2019" name="Nat. Microbiol.">
        <title>Mediterranean grassland soil C-N compound turnover is dependent on rainfall and depth, and is mediated by genomically divergent microorganisms.</title>
        <authorList>
            <person name="Diamond S."/>
            <person name="Andeer P.F."/>
            <person name="Li Z."/>
            <person name="Crits-Christoph A."/>
            <person name="Burstein D."/>
            <person name="Anantharaman K."/>
            <person name="Lane K.R."/>
            <person name="Thomas B.C."/>
            <person name="Pan C."/>
            <person name="Northen T.R."/>
            <person name="Banfield J.F."/>
        </authorList>
    </citation>
    <scope>NUCLEOTIDE SEQUENCE [LARGE SCALE GENOMIC DNA]</scope>
    <source>
        <strain evidence="1">NP_5</strain>
    </source>
</reference>
<dbReference type="InterPro" id="IPR010021">
    <property type="entry name" value="PGPP1/Gep4"/>
</dbReference>
<protein>
    <submittedName>
        <fullName evidence="1">YqeG family HAD IIIA-type phosphatase</fullName>
    </submittedName>
</protein>
<name>A0A537LMX6_9BACT</name>
<dbReference type="NCBIfam" id="TIGR01668">
    <property type="entry name" value="YqeG_hyp_ppase"/>
    <property type="match status" value="1"/>
</dbReference>
<dbReference type="EMBL" id="VBAM01000354">
    <property type="protein sequence ID" value="TMJ09300.1"/>
    <property type="molecule type" value="Genomic_DNA"/>
</dbReference>
<dbReference type="Pfam" id="PF13242">
    <property type="entry name" value="Hydrolase_like"/>
    <property type="match status" value="1"/>
</dbReference>
<dbReference type="Pfam" id="PF09419">
    <property type="entry name" value="PGP_phosphatase"/>
    <property type="match status" value="1"/>
</dbReference>
<dbReference type="Gene3D" id="3.40.50.1000">
    <property type="entry name" value="HAD superfamily/HAD-like"/>
    <property type="match status" value="1"/>
</dbReference>
<dbReference type="CDD" id="cd16416">
    <property type="entry name" value="HAD_BsYqeG-like"/>
    <property type="match status" value="1"/>
</dbReference>
<sequence length="165" mass="17901">MLRWLRPASQVPTVVDIDLIALQTRGIRGIILDLDNTIVPWGTREVSPLLTGWISRAQNAGLRLCIVSNNMGGRVTGIAAALGLPIVTGALKPRRKALRRALSVMGTTPEATALVGDQLLTDILGGNRLGVHTILVRPQARREFVGTRLARLVERLLLRGGPVRR</sequence>
<comment type="caution">
    <text evidence="1">The sequence shown here is derived from an EMBL/GenBank/DDBJ whole genome shotgun (WGS) entry which is preliminary data.</text>
</comment>
<dbReference type="InterPro" id="IPR036412">
    <property type="entry name" value="HAD-like_sf"/>
</dbReference>